<dbReference type="Gene3D" id="3.30.2400.10">
    <property type="entry name" value="Major capsid protein gp5"/>
    <property type="match status" value="1"/>
</dbReference>
<organism evidence="4">
    <name type="scientific">Siphoviridae sp. ctDXA22</name>
    <dbReference type="NCBI Taxonomy" id="2826198"/>
    <lineage>
        <taxon>Viruses</taxon>
        <taxon>Duplodnaviria</taxon>
        <taxon>Heunggongvirae</taxon>
        <taxon>Uroviricota</taxon>
        <taxon>Caudoviricetes</taxon>
    </lineage>
</organism>
<comment type="subcellular location">
    <subcellularLocation>
        <location evidence="1">Virion</location>
    </subcellularLocation>
</comment>
<dbReference type="EMBL" id="BK015219">
    <property type="protein sequence ID" value="DAD96552.1"/>
    <property type="molecule type" value="Genomic_DNA"/>
</dbReference>
<dbReference type="Pfam" id="PF05065">
    <property type="entry name" value="Phage_capsid"/>
    <property type="match status" value="1"/>
</dbReference>
<sequence>MKNLDAIKNAKAKFAQNLKTAIDSKDEAKMTEALNAYADSIQQSIIEVAQEIGETADNTILAKRGFRQLTSAEQKFYNNFVTAAKSADVKQALTGLDVTIPQTILDTVLEDITSNHPLLDAIGIENTYGSVKAIFATDTKQLAAWGALSSKITQELAGTIQEKDFSTSKVSAFVPVPKDMLDLGAIYIDAYVRRILADALAYALEDGFINGDGNGKPIGMLKDPEGAVKANAYTEKTATKLTSLDVKSYMGVVAKLAKGKGGKTNNITSVDLIVNPVDYLTKIIPATTVLATDGSYKNNLFPFPTNVYPSEMVTEGTAVIGQLSKYKACLSTGKEGKLDYSDQYQFLEDNRVYLIKAYATGFSLHTNDFLKLDISALNPAEIKVTLNQTATA</sequence>
<feature type="domain" description="Phage capsid-like C-terminal" evidence="3">
    <location>
        <begin position="98"/>
        <end position="240"/>
    </location>
</feature>
<proteinExistence type="predicted"/>
<evidence type="ECO:0000256" key="1">
    <source>
        <dbReference type="ARBA" id="ARBA00004328"/>
    </source>
</evidence>
<dbReference type="InterPro" id="IPR054612">
    <property type="entry name" value="Phage_capsid-like_C"/>
</dbReference>
<evidence type="ECO:0000256" key="2">
    <source>
        <dbReference type="ARBA" id="ARBA00022844"/>
    </source>
</evidence>
<dbReference type="InterPro" id="IPR024455">
    <property type="entry name" value="Phage_capsid"/>
</dbReference>
<evidence type="ECO:0000313" key="4">
    <source>
        <dbReference type="EMBL" id="DAD96552.1"/>
    </source>
</evidence>
<name>A0A8S5NQQ6_9CAUD</name>
<protein>
    <submittedName>
        <fullName evidence="4">Major capsid protein</fullName>
    </submittedName>
</protein>
<dbReference type="GO" id="GO:0044423">
    <property type="term" value="C:virion component"/>
    <property type="evidence" value="ECO:0007669"/>
    <property type="project" value="UniProtKB-KW"/>
</dbReference>
<evidence type="ECO:0000259" key="3">
    <source>
        <dbReference type="Pfam" id="PF05065"/>
    </source>
</evidence>
<keyword evidence="2" id="KW-0946">Virion</keyword>
<dbReference type="SUPFAM" id="SSF56563">
    <property type="entry name" value="Major capsid protein gp5"/>
    <property type="match status" value="1"/>
</dbReference>
<reference evidence="4" key="1">
    <citation type="journal article" date="2021" name="Proc. Natl. Acad. Sci. U.S.A.">
        <title>A Catalog of Tens of Thousands of Viruses from Human Metagenomes Reveals Hidden Associations with Chronic Diseases.</title>
        <authorList>
            <person name="Tisza M.J."/>
            <person name="Buck C.B."/>
        </authorList>
    </citation>
    <scope>NUCLEOTIDE SEQUENCE</scope>
    <source>
        <strain evidence="4">CtDXA22</strain>
    </source>
</reference>
<dbReference type="NCBIfam" id="TIGR01554">
    <property type="entry name" value="major_cap_HK97"/>
    <property type="match status" value="1"/>
</dbReference>
<accession>A0A8S5NQQ6</accession>